<dbReference type="InterPro" id="IPR027417">
    <property type="entry name" value="P-loop_NTPase"/>
</dbReference>
<proteinExistence type="inferred from homology"/>
<name>A0A5C6VK12_9FLAO</name>
<evidence type="ECO:0000313" key="6">
    <source>
        <dbReference type="Proteomes" id="UP000321168"/>
    </source>
</evidence>
<dbReference type="AlphaFoldDB" id="A0A5C6VK12"/>
<comment type="similarity">
    <text evidence="1">Belongs to the polyphosphate kinase 2 (PPK2) family. Class I subfamily.</text>
</comment>
<keyword evidence="2" id="KW-0808">Transferase</keyword>
<gene>
    <name evidence="5" type="ORF">FRX97_01835</name>
</gene>
<keyword evidence="3 5" id="KW-0418">Kinase</keyword>
<evidence type="ECO:0000256" key="3">
    <source>
        <dbReference type="ARBA" id="ARBA00022777"/>
    </source>
</evidence>
<feature type="domain" description="Polyphosphate kinase-2-related" evidence="4">
    <location>
        <begin position="13"/>
        <end position="233"/>
    </location>
</feature>
<accession>A0A5C6VK12</accession>
<dbReference type="Gene3D" id="3.40.50.300">
    <property type="entry name" value="P-loop containing nucleotide triphosphate hydrolases"/>
    <property type="match status" value="1"/>
</dbReference>
<dbReference type="EMBL" id="VORB01000001">
    <property type="protein sequence ID" value="TXC85390.1"/>
    <property type="molecule type" value="Genomic_DNA"/>
</dbReference>
<dbReference type="RefSeq" id="WP_147012781.1">
    <property type="nucleotide sequence ID" value="NZ_VORB01000001.1"/>
</dbReference>
<reference evidence="5 6" key="1">
    <citation type="submission" date="2019-08" db="EMBL/GenBank/DDBJ databases">
        <title>Genome of Luteibaculum oceani JCM 18817.</title>
        <authorList>
            <person name="Bowman J.P."/>
        </authorList>
    </citation>
    <scope>NUCLEOTIDE SEQUENCE [LARGE SCALE GENOMIC DNA]</scope>
    <source>
        <strain evidence="5 6">JCM 18817</strain>
    </source>
</reference>
<sequence>MLDSKYLSFDPDLDKDQCKEKIVELHFELCELAHQLHIDKKHGVLVVLQGLDASGKDGIVSRCFSGLSPRFTQVASFKKPTAEEASHDYLWRIHQKIPPRGVIGIFNRSHYEDILVPESYGWIDKKEVENRYKSNIEFEEHLERCNIHTLKFFLNISYNLQGEKLDERKFNPLKRYKHQDSDFETRAKWDDFMKSYNGILKNCNKPYPWINVPADKKWQKDYVVLENIVKLLKKLV</sequence>
<organism evidence="5 6">
    <name type="scientific">Luteibaculum oceani</name>
    <dbReference type="NCBI Taxonomy" id="1294296"/>
    <lineage>
        <taxon>Bacteria</taxon>
        <taxon>Pseudomonadati</taxon>
        <taxon>Bacteroidota</taxon>
        <taxon>Flavobacteriia</taxon>
        <taxon>Flavobacteriales</taxon>
        <taxon>Luteibaculaceae</taxon>
        <taxon>Luteibaculum</taxon>
    </lineage>
</organism>
<evidence type="ECO:0000256" key="2">
    <source>
        <dbReference type="ARBA" id="ARBA00022679"/>
    </source>
</evidence>
<evidence type="ECO:0000259" key="4">
    <source>
        <dbReference type="Pfam" id="PF03976"/>
    </source>
</evidence>
<protein>
    <submittedName>
        <fullName evidence="5">Polyphosphate kinase</fullName>
    </submittedName>
</protein>
<dbReference type="GO" id="GO:0008976">
    <property type="term" value="F:polyphosphate kinase activity"/>
    <property type="evidence" value="ECO:0007669"/>
    <property type="project" value="InterPro"/>
</dbReference>
<dbReference type="PIRSF" id="PIRSF028756">
    <property type="entry name" value="PPK2_prd"/>
    <property type="match status" value="1"/>
</dbReference>
<evidence type="ECO:0000313" key="5">
    <source>
        <dbReference type="EMBL" id="TXC85390.1"/>
    </source>
</evidence>
<dbReference type="InterPro" id="IPR022488">
    <property type="entry name" value="PPK2-related"/>
</dbReference>
<dbReference type="Proteomes" id="UP000321168">
    <property type="component" value="Unassembled WGS sequence"/>
</dbReference>
<dbReference type="PANTHER" id="PTHR34383">
    <property type="entry name" value="POLYPHOSPHATE:AMP PHOSPHOTRANSFERASE-RELATED"/>
    <property type="match status" value="1"/>
</dbReference>
<dbReference type="PANTHER" id="PTHR34383:SF3">
    <property type="entry name" value="POLYPHOSPHATE:AMP PHOSPHOTRANSFERASE"/>
    <property type="match status" value="1"/>
</dbReference>
<dbReference type="SUPFAM" id="SSF52540">
    <property type="entry name" value="P-loop containing nucleoside triphosphate hydrolases"/>
    <property type="match status" value="1"/>
</dbReference>
<dbReference type="Pfam" id="PF03976">
    <property type="entry name" value="PPK2"/>
    <property type="match status" value="1"/>
</dbReference>
<keyword evidence="6" id="KW-1185">Reference proteome</keyword>
<dbReference type="InterPro" id="IPR016898">
    <property type="entry name" value="Polyphosphate_phosphotransfera"/>
</dbReference>
<comment type="caution">
    <text evidence="5">The sequence shown here is derived from an EMBL/GenBank/DDBJ whole genome shotgun (WGS) entry which is preliminary data.</text>
</comment>
<dbReference type="OrthoDB" id="9775224at2"/>
<evidence type="ECO:0000256" key="1">
    <source>
        <dbReference type="ARBA" id="ARBA00009924"/>
    </source>
</evidence>